<feature type="domain" description="Methyltransferase" evidence="2">
    <location>
        <begin position="70"/>
        <end position="182"/>
    </location>
</feature>
<dbReference type="AlphaFoldDB" id="A0AAE1J2T1"/>
<name>A0AAE1J2T1_9HYPO</name>
<accession>A0AAE1J2T1</accession>
<evidence type="ECO:0000256" key="1">
    <source>
        <dbReference type="ARBA" id="ARBA00038158"/>
    </source>
</evidence>
<dbReference type="GO" id="GO:0008168">
    <property type="term" value="F:methyltransferase activity"/>
    <property type="evidence" value="ECO:0007669"/>
    <property type="project" value="TreeGrafter"/>
</dbReference>
<evidence type="ECO:0000313" key="3">
    <source>
        <dbReference type="EMBL" id="KAK4064256.1"/>
    </source>
</evidence>
<dbReference type="Gene3D" id="3.40.50.150">
    <property type="entry name" value="Vaccinia Virus protein VP39"/>
    <property type="match status" value="1"/>
</dbReference>
<comment type="similarity">
    <text evidence="1">Belongs to the methyltransferase superfamily. LaeA methyltransferase family.</text>
</comment>
<comment type="caution">
    <text evidence="3">The sequence shown here is derived from an EMBL/GenBank/DDBJ whole genome shotgun (WGS) entry which is preliminary data.</text>
</comment>
<evidence type="ECO:0000259" key="2">
    <source>
        <dbReference type="Pfam" id="PF13847"/>
    </source>
</evidence>
<reference evidence="3" key="1">
    <citation type="submission" date="2023-11" db="EMBL/GenBank/DDBJ databases">
        <title>The genome sequences of three competitors of mushroom-forming fungi.</title>
        <authorList>
            <person name="Beijen E."/>
            <person name="Ohm R.A."/>
        </authorList>
    </citation>
    <scope>NUCLEOTIDE SEQUENCE</scope>
    <source>
        <strain evidence="3">CBS 100526</strain>
    </source>
</reference>
<dbReference type="SUPFAM" id="SSF53335">
    <property type="entry name" value="S-adenosyl-L-methionine-dependent methyltransferases"/>
    <property type="match status" value="1"/>
</dbReference>
<dbReference type="CDD" id="cd02440">
    <property type="entry name" value="AdoMet_MTases"/>
    <property type="match status" value="1"/>
</dbReference>
<sequence length="311" mass="33988">MDRAINRADGTSQVQKKLSSSLKDKVNMAQTNLPSYYARGHSEYTIATHLRRKAETDAAFLLPYIKTTDYILDVGCGPGTITTSLAKYASQGKTVGIDISTDVLQKAKALADESNVPTQGAGSVVFEEGNVVDGLAYPDNTFDVVYSSQVLGHLPQPDIPLRALAEMRRVLKPGGILATRDGMGQHFYPQSFDLDRLWGANQLRASRRGEPEADPTATVMPALLRKAGFDVDGGKVRVGAGTSVFSDAEARKRLAWRADGQLQPGDPFYQTWLDAGISEDEIQQTLRAVRGWADTEDAWLVLLQCEILAWK</sequence>
<gene>
    <name evidence="3" type="ORF">Triagg1_9052</name>
</gene>
<keyword evidence="4" id="KW-1185">Reference proteome</keyword>
<proteinExistence type="inferred from homology"/>
<dbReference type="InterPro" id="IPR029063">
    <property type="entry name" value="SAM-dependent_MTases_sf"/>
</dbReference>
<dbReference type="Proteomes" id="UP001273209">
    <property type="component" value="Unassembled WGS sequence"/>
</dbReference>
<dbReference type="GeneID" id="87923872"/>
<organism evidence="3 4">
    <name type="scientific">Trichoderma aggressivum f. europaeum</name>
    <dbReference type="NCBI Taxonomy" id="173218"/>
    <lineage>
        <taxon>Eukaryota</taxon>
        <taxon>Fungi</taxon>
        <taxon>Dikarya</taxon>
        <taxon>Ascomycota</taxon>
        <taxon>Pezizomycotina</taxon>
        <taxon>Sordariomycetes</taxon>
        <taxon>Hypocreomycetidae</taxon>
        <taxon>Hypocreales</taxon>
        <taxon>Hypocreaceae</taxon>
        <taxon>Trichoderma</taxon>
    </lineage>
</organism>
<evidence type="ECO:0000313" key="4">
    <source>
        <dbReference type="Proteomes" id="UP001273209"/>
    </source>
</evidence>
<dbReference type="PANTHER" id="PTHR43591:SF24">
    <property type="entry name" value="2-METHOXY-6-POLYPRENYL-1,4-BENZOQUINOL METHYLASE, MITOCHONDRIAL"/>
    <property type="match status" value="1"/>
</dbReference>
<dbReference type="RefSeq" id="XP_062751996.1">
    <property type="nucleotide sequence ID" value="XM_062903967.1"/>
</dbReference>
<protein>
    <recommendedName>
        <fullName evidence="2">Methyltransferase domain-containing protein</fullName>
    </recommendedName>
</protein>
<dbReference type="Pfam" id="PF13847">
    <property type="entry name" value="Methyltransf_31"/>
    <property type="match status" value="1"/>
</dbReference>
<dbReference type="EMBL" id="JAWRVG010000048">
    <property type="protein sequence ID" value="KAK4064256.1"/>
    <property type="molecule type" value="Genomic_DNA"/>
</dbReference>
<dbReference type="InterPro" id="IPR025714">
    <property type="entry name" value="Methyltranfer_dom"/>
</dbReference>
<dbReference type="PANTHER" id="PTHR43591">
    <property type="entry name" value="METHYLTRANSFERASE"/>
    <property type="match status" value="1"/>
</dbReference>